<name>A0A7J6VN32_THATH</name>
<protein>
    <recommendedName>
        <fullName evidence="4">Zinc ion binding / nucleic acid binding protein</fullName>
    </recommendedName>
</protein>
<organism evidence="2 3">
    <name type="scientific">Thalictrum thalictroides</name>
    <name type="common">Rue-anemone</name>
    <name type="synonym">Anemone thalictroides</name>
    <dbReference type="NCBI Taxonomy" id="46969"/>
    <lineage>
        <taxon>Eukaryota</taxon>
        <taxon>Viridiplantae</taxon>
        <taxon>Streptophyta</taxon>
        <taxon>Embryophyta</taxon>
        <taxon>Tracheophyta</taxon>
        <taxon>Spermatophyta</taxon>
        <taxon>Magnoliopsida</taxon>
        <taxon>Ranunculales</taxon>
        <taxon>Ranunculaceae</taxon>
        <taxon>Thalictroideae</taxon>
        <taxon>Thalictrum</taxon>
    </lineage>
</organism>
<evidence type="ECO:0008006" key="4">
    <source>
        <dbReference type="Google" id="ProtNLM"/>
    </source>
</evidence>
<evidence type="ECO:0000313" key="2">
    <source>
        <dbReference type="EMBL" id="KAF5185575.1"/>
    </source>
</evidence>
<dbReference type="EMBL" id="JABWDY010030504">
    <property type="protein sequence ID" value="KAF5185575.1"/>
    <property type="molecule type" value="Genomic_DNA"/>
</dbReference>
<sequence length="527" mass="59354">MAGKAPMSTPLGDQPNISITMKPLDSSSRAPVTWSALFHRGNASKLKTTLRHFQPVLVDGVAEVPAEVIEQGDKEWKDYLVGCFIGKRLPYPLVRDVLQKQWKLQNFEMVADSDVFYFKFQSEEDKMMVFEKDVPKRLWSDAGLGFLGSLLGTPVCLDDATDKKTRLKFAKVCVEVDFQCSFPRSLKVKLGEEISVVKVEYDWIPSKCSKCSSFGHLTNKCNRKVTPLWQARTDDAGPSCVRDSDGVEIQPHILKEVEISNAKEVVEWSTPPTSPTRVPIAQAKAQDKVISANRFSSLQDLDEEEDGSEAEFHETSLVIYKEPLQEEIVVETQYVEAAQFPKVNKCNVYKPEVALVDPLQLLEADIDHANTSDGGQQAQNGDDVNAIDSPVKEYNQVVEVLLPATDSLMVVGDENMDSLEFDSTQLETEEFDEALETESESLERFHREQEMYEALVTENDEDYETDQGSEEEVEVFKDHIMKELPPIIVEKEVAPLRTRQSKRVETKQPVKFASDPIKKPRGRPKGA</sequence>
<dbReference type="InterPro" id="IPR040256">
    <property type="entry name" value="At4g02000-like"/>
</dbReference>
<keyword evidence="3" id="KW-1185">Reference proteome</keyword>
<dbReference type="PANTHER" id="PTHR31286">
    <property type="entry name" value="GLYCINE-RICH CELL WALL STRUCTURAL PROTEIN 1.8-LIKE"/>
    <property type="match status" value="1"/>
</dbReference>
<proteinExistence type="predicted"/>
<evidence type="ECO:0000256" key="1">
    <source>
        <dbReference type="SAM" id="MobiDB-lite"/>
    </source>
</evidence>
<gene>
    <name evidence="2" type="ORF">FRX31_024839</name>
</gene>
<dbReference type="OrthoDB" id="1089417at2759"/>
<feature type="region of interest" description="Disordered" evidence="1">
    <location>
        <begin position="496"/>
        <end position="527"/>
    </location>
</feature>
<accession>A0A7J6VN32</accession>
<reference evidence="2 3" key="1">
    <citation type="submission" date="2020-06" db="EMBL/GenBank/DDBJ databases">
        <title>Transcriptomic and genomic resources for Thalictrum thalictroides and T. hernandezii: Facilitating candidate gene discovery in an emerging model plant lineage.</title>
        <authorList>
            <person name="Arias T."/>
            <person name="Riano-Pachon D.M."/>
            <person name="Di Stilio V.S."/>
        </authorList>
    </citation>
    <scope>NUCLEOTIDE SEQUENCE [LARGE SCALE GENOMIC DNA]</scope>
    <source>
        <strain evidence="3">cv. WT478/WT964</strain>
        <tissue evidence="2">Leaves</tissue>
    </source>
</reference>
<comment type="caution">
    <text evidence="2">The sequence shown here is derived from an EMBL/GenBank/DDBJ whole genome shotgun (WGS) entry which is preliminary data.</text>
</comment>
<evidence type="ECO:0000313" key="3">
    <source>
        <dbReference type="Proteomes" id="UP000554482"/>
    </source>
</evidence>
<dbReference type="AlphaFoldDB" id="A0A7J6VN32"/>
<dbReference type="Proteomes" id="UP000554482">
    <property type="component" value="Unassembled WGS sequence"/>
</dbReference>
<dbReference type="PANTHER" id="PTHR31286:SF180">
    <property type="entry name" value="OS10G0362600 PROTEIN"/>
    <property type="match status" value="1"/>
</dbReference>